<dbReference type="SMART" id="SM00849">
    <property type="entry name" value="Lactamase_B"/>
    <property type="match status" value="1"/>
</dbReference>
<dbReference type="InterPro" id="IPR045761">
    <property type="entry name" value="ODP_dom"/>
</dbReference>
<dbReference type="AlphaFoldDB" id="A0A8D6SWM4"/>
<dbReference type="GO" id="GO:0010181">
    <property type="term" value="F:FMN binding"/>
    <property type="evidence" value="ECO:0007669"/>
    <property type="project" value="InterPro"/>
</dbReference>
<dbReference type="Gene3D" id="3.60.15.10">
    <property type="entry name" value="Ribonuclease Z/Hydroxyacylglutathione hydrolase-like"/>
    <property type="match status" value="1"/>
</dbReference>
<dbReference type="GO" id="GO:0009055">
    <property type="term" value="F:electron transfer activity"/>
    <property type="evidence" value="ECO:0007669"/>
    <property type="project" value="InterPro"/>
</dbReference>
<dbReference type="InterPro" id="IPR008254">
    <property type="entry name" value="Flavodoxin/NO_synth"/>
</dbReference>
<dbReference type="PANTHER" id="PTHR43717:SF1">
    <property type="entry name" value="ANAEROBIC NITRIC OXIDE REDUCTASE FLAVORUBREDOXIN"/>
    <property type="match status" value="1"/>
</dbReference>
<dbReference type="SUPFAM" id="SSF56281">
    <property type="entry name" value="Metallo-hydrolase/oxidoreductase"/>
    <property type="match status" value="1"/>
</dbReference>
<dbReference type="EMBL" id="LR792632">
    <property type="protein sequence ID" value="CAB3287848.1"/>
    <property type="molecule type" value="Genomic_DNA"/>
</dbReference>
<dbReference type="GO" id="GO:0046872">
    <property type="term" value="F:metal ion binding"/>
    <property type="evidence" value="ECO:0007669"/>
    <property type="project" value="InterPro"/>
</dbReference>
<evidence type="ECO:0000259" key="1">
    <source>
        <dbReference type="PROSITE" id="PS50902"/>
    </source>
</evidence>
<keyword evidence="2" id="KW-0560">Oxidoreductase</keyword>
<accession>A0A8D6SWM4</accession>
<dbReference type="CDD" id="cd07709">
    <property type="entry name" value="flavodiiron_proteins_MBL-fold"/>
    <property type="match status" value="1"/>
</dbReference>
<proteinExistence type="predicted"/>
<dbReference type="GO" id="GO:0016491">
    <property type="term" value="F:oxidoreductase activity"/>
    <property type="evidence" value="ECO:0007669"/>
    <property type="project" value="UniProtKB-KW"/>
</dbReference>
<reference evidence="2 3" key="1">
    <citation type="submission" date="2020-04" db="EMBL/GenBank/DDBJ databases">
        <authorList>
            <consortium name="Genoscope - CEA"/>
            <person name="William W."/>
        </authorList>
    </citation>
    <scope>NUCLEOTIDE SEQUENCE [LARGE SCALE GENOMIC DNA]</scope>
    <source>
        <strain evidence="2 3">SG7</strain>
    </source>
</reference>
<organism evidence="2 3">
    <name type="scientific">Methanocaldococcus lauensis</name>
    <dbReference type="NCBI Taxonomy" id="2546128"/>
    <lineage>
        <taxon>Archaea</taxon>
        <taxon>Methanobacteriati</taxon>
        <taxon>Methanobacteriota</taxon>
        <taxon>Methanomada group</taxon>
        <taxon>Methanococci</taxon>
        <taxon>Methanococcales</taxon>
        <taxon>Methanocaldococcaceae</taxon>
        <taxon>Methanocaldococcus</taxon>
    </lineage>
</organism>
<dbReference type="Pfam" id="PF19583">
    <property type="entry name" value="ODP"/>
    <property type="match status" value="1"/>
</dbReference>
<dbReference type="Gene3D" id="3.40.50.360">
    <property type="match status" value="1"/>
</dbReference>
<dbReference type="InterPro" id="IPR016440">
    <property type="entry name" value="Rubredoxin-O_OxRdtase"/>
</dbReference>
<evidence type="ECO:0000313" key="2">
    <source>
        <dbReference type="EMBL" id="CAB3287848.1"/>
    </source>
</evidence>
<sequence>MMIEIIIDTNIKNKFLGDTMKADAVKIADGVYWVGVLDWDIRMYHGYTLKGTTYNAYLVFGDEKVALIDNTYPGTSAQMWGRIKDAFEKEGREFKIDVIVQNHVEKDHSGALPEIHKKFPEAPIYCTEVAVEGLKKHYPSLKNAPFKVVKSLDTVDLGGKTLTFLEAPLLHWPDSMFTFYNEGGILFSNDAFGQHLCFPAHKRFDKDIPEYVLMDANQKFYANLITPLSKLVLKKFDEVIKLGLLDKIKMIAPSHGQIWTDPMKVIKAYQDFATGKAAKDKAVIVYDTMHYSTQKMAHAFAEGLMSEGIDVVMYYLHYDERSEIVKDILDAKAVLFGIPTIYDEPYPSIGDIIYYLKGLKFNRTGFKRLAITFGSMGGEGGAVKKIAEELANCGFNVIDQYELYYVPTEDELTNCYNMGKELAKKIKELKIE</sequence>
<gene>
    <name evidence="2" type="primary">fprA</name>
    <name evidence="2" type="ORF">MLAUSG7_0421</name>
</gene>
<protein>
    <submittedName>
        <fullName evidence="2">Type A flavoprotein FprA</fullName>
        <ecNumber evidence="2">1.-.-.-</ecNumber>
    </submittedName>
</protein>
<dbReference type="KEGG" id="mesg:MLAUSG7_0421"/>
<dbReference type="PANTHER" id="PTHR43717">
    <property type="entry name" value="ANAEROBIC NITRIC OXIDE REDUCTASE FLAVORUBREDOXIN"/>
    <property type="match status" value="1"/>
</dbReference>
<dbReference type="Pfam" id="PF00258">
    <property type="entry name" value="Flavodoxin_1"/>
    <property type="match status" value="1"/>
</dbReference>
<keyword evidence="3" id="KW-1185">Reference proteome</keyword>
<dbReference type="InterPro" id="IPR029039">
    <property type="entry name" value="Flavoprotein-like_sf"/>
</dbReference>
<dbReference type="SMART" id="SM00091">
    <property type="entry name" value="PAS"/>
    <property type="match status" value="1"/>
</dbReference>
<evidence type="ECO:0000313" key="3">
    <source>
        <dbReference type="Proteomes" id="UP000679213"/>
    </source>
</evidence>
<dbReference type="PROSITE" id="PS50902">
    <property type="entry name" value="FLAVODOXIN_LIKE"/>
    <property type="match status" value="1"/>
</dbReference>
<name>A0A8D6SWM4_9EURY</name>
<feature type="domain" description="Flavodoxin-like" evidence="1">
    <location>
        <begin position="282"/>
        <end position="423"/>
    </location>
</feature>
<dbReference type="SUPFAM" id="SSF52218">
    <property type="entry name" value="Flavoproteins"/>
    <property type="match status" value="1"/>
</dbReference>
<dbReference type="PIRSF" id="PIRSF005243">
    <property type="entry name" value="ROO"/>
    <property type="match status" value="1"/>
</dbReference>
<dbReference type="EC" id="1.-.-.-" evidence="2"/>
<dbReference type="InterPro" id="IPR000014">
    <property type="entry name" value="PAS"/>
</dbReference>
<dbReference type="InterPro" id="IPR001279">
    <property type="entry name" value="Metallo-B-lactamas"/>
</dbReference>
<dbReference type="InterPro" id="IPR036866">
    <property type="entry name" value="RibonucZ/Hydroxyglut_hydro"/>
</dbReference>
<dbReference type="Proteomes" id="UP000679213">
    <property type="component" value="Chromosome I"/>
</dbReference>